<organism evidence="1 2">
    <name type="scientific">Winogradskyella bathintestinalis</name>
    <dbReference type="NCBI Taxonomy" id="3035208"/>
    <lineage>
        <taxon>Bacteria</taxon>
        <taxon>Pseudomonadati</taxon>
        <taxon>Bacteroidota</taxon>
        <taxon>Flavobacteriia</taxon>
        <taxon>Flavobacteriales</taxon>
        <taxon>Flavobacteriaceae</taxon>
        <taxon>Winogradskyella</taxon>
    </lineage>
</organism>
<keyword evidence="2" id="KW-1185">Reference proteome</keyword>
<comment type="caution">
    <text evidence="1">The sequence shown here is derived from an EMBL/GenBank/DDBJ whole genome shotgun (WGS) entry which is preliminary data.</text>
</comment>
<dbReference type="Proteomes" id="UP001231197">
    <property type="component" value="Unassembled WGS sequence"/>
</dbReference>
<dbReference type="RefSeq" id="WP_290205937.1">
    <property type="nucleotide sequence ID" value="NZ_JASDDK010000002.1"/>
</dbReference>
<reference evidence="1 2" key="1">
    <citation type="journal article" date="2023" name="Int. J. Syst. Evol. Microbiol.">
        <title>Winogradskyella bathintestinalis sp. nov., isolated from the intestine of the deep-sea loosejaw dragonfish, Malacosteus niger.</title>
        <authorList>
            <person name="Uniacke-Lowe S."/>
            <person name="Johnson C.N."/>
            <person name="Stanton C."/>
            <person name="Hill C."/>
            <person name="Ross P."/>
        </authorList>
    </citation>
    <scope>NUCLEOTIDE SEQUENCE [LARGE SCALE GENOMIC DNA]</scope>
    <source>
        <strain evidence="1 2">APC 3343</strain>
    </source>
</reference>
<evidence type="ECO:0000313" key="1">
    <source>
        <dbReference type="EMBL" id="MDN3492237.1"/>
    </source>
</evidence>
<sequence length="109" mass="12340">MLYFGFCFVISAQSEPRIGDELVIKSPTAQAYQYIKFPKPNILIKRGTVNSYKDVYENEVVINEVLTKDNGDVHVKLKNKDGTNFFGYVSIVKANYSKAIESKELVITP</sequence>
<proteinExistence type="predicted"/>
<name>A0ABT7ZT87_9FLAO</name>
<gene>
    <name evidence="1" type="ORF">QMA06_05860</name>
</gene>
<accession>A0ABT7ZT87</accession>
<dbReference type="EMBL" id="JASDDK010000002">
    <property type="protein sequence ID" value="MDN3492237.1"/>
    <property type="molecule type" value="Genomic_DNA"/>
</dbReference>
<protein>
    <submittedName>
        <fullName evidence="1">Uncharacterized protein</fullName>
    </submittedName>
</protein>
<evidence type="ECO:0000313" key="2">
    <source>
        <dbReference type="Proteomes" id="UP001231197"/>
    </source>
</evidence>